<dbReference type="GeneID" id="20241927"/>
<reference evidence="11 12" key="1">
    <citation type="journal article" date="2013" name="Nature">
        <title>Insights into bilaterian evolution from three spiralian genomes.</title>
        <authorList>
            <person name="Simakov O."/>
            <person name="Marletaz F."/>
            <person name="Cho S.J."/>
            <person name="Edsinger-Gonzales E."/>
            <person name="Havlak P."/>
            <person name="Hellsten U."/>
            <person name="Kuo D.H."/>
            <person name="Larsson T."/>
            <person name="Lv J."/>
            <person name="Arendt D."/>
            <person name="Savage R."/>
            <person name="Osoegawa K."/>
            <person name="de Jong P."/>
            <person name="Grimwood J."/>
            <person name="Chapman J.A."/>
            <person name="Shapiro H."/>
            <person name="Aerts A."/>
            <person name="Otillar R.P."/>
            <person name="Terry A.Y."/>
            <person name="Boore J.L."/>
            <person name="Grigoriev I.V."/>
            <person name="Lindberg D.R."/>
            <person name="Seaver E.C."/>
            <person name="Weisblat D.A."/>
            <person name="Putnam N.H."/>
            <person name="Rokhsar D.S."/>
        </authorList>
    </citation>
    <scope>NUCLEOTIDE SEQUENCE [LARGE SCALE GENOMIC DNA]</scope>
</reference>
<dbReference type="Pfam" id="PF03137">
    <property type="entry name" value="OATP"/>
    <property type="match status" value="1"/>
</dbReference>
<feature type="transmembrane region" description="Helical" evidence="9">
    <location>
        <begin position="579"/>
        <end position="602"/>
    </location>
</feature>
<feature type="compositionally biased region" description="Polar residues" evidence="8">
    <location>
        <begin position="57"/>
        <end position="74"/>
    </location>
</feature>
<evidence type="ECO:0000256" key="3">
    <source>
        <dbReference type="ARBA" id="ARBA00022475"/>
    </source>
</evidence>
<evidence type="ECO:0000256" key="4">
    <source>
        <dbReference type="ARBA" id="ARBA00022692"/>
    </source>
</evidence>
<evidence type="ECO:0000256" key="8">
    <source>
        <dbReference type="SAM" id="MobiDB-lite"/>
    </source>
</evidence>
<feature type="transmembrane region" description="Helical" evidence="9">
    <location>
        <begin position="371"/>
        <end position="393"/>
    </location>
</feature>
<gene>
    <name evidence="11" type="ORF">LOTGIDRAFT_171845</name>
</gene>
<feature type="transmembrane region" description="Helical" evidence="9">
    <location>
        <begin position="261"/>
        <end position="284"/>
    </location>
</feature>
<feature type="transmembrane region" description="Helical" evidence="9">
    <location>
        <begin position="444"/>
        <end position="463"/>
    </location>
</feature>
<keyword evidence="3" id="KW-1003">Cell membrane</keyword>
<feature type="transmembrane region" description="Helical" evidence="9">
    <location>
        <begin position="304"/>
        <end position="322"/>
    </location>
</feature>
<proteinExistence type="inferred from homology"/>
<dbReference type="EMBL" id="KB200149">
    <property type="protein sequence ID" value="ESP02646.1"/>
    <property type="molecule type" value="Genomic_DNA"/>
</dbReference>
<dbReference type="InterPro" id="IPR036058">
    <property type="entry name" value="Kazal_dom_sf"/>
</dbReference>
<dbReference type="CTD" id="20241927"/>
<dbReference type="CDD" id="cd17336">
    <property type="entry name" value="MFS_SLCO_OATP"/>
    <property type="match status" value="1"/>
</dbReference>
<dbReference type="AlphaFoldDB" id="V4B558"/>
<comment type="similarity">
    <text evidence="2">Belongs to the organo anion transporter (TC 2.A.60) family.</text>
</comment>
<feature type="transmembrane region" description="Helical" evidence="9">
    <location>
        <begin position="225"/>
        <end position="249"/>
    </location>
</feature>
<feature type="region of interest" description="Disordered" evidence="8">
    <location>
        <begin position="38"/>
        <end position="74"/>
    </location>
</feature>
<dbReference type="PANTHER" id="PTHR11388:SF100">
    <property type="entry name" value="SOLUTE CARRIER ORGANIC ANION TRANSPORTER FAMILY MEMBER 4A1"/>
    <property type="match status" value="1"/>
</dbReference>
<dbReference type="PROSITE" id="PS51465">
    <property type="entry name" value="KAZAL_2"/>
    <property type="match status" value="1"/>
</dbReference>
<organism evidence="11 12">
    <name type="scientific">Lottia gigantea</name>
    <name type="common">Giant owl limpet</name>
    <dbReference type="NCBI Taxonomy" id="225164"/>
    <lineage>
        <taxon>Eukaryota</taxon>
        <taxon>Metazoa</taxon>
        <taxon>Spiralia</taxon>
        <taxon>Lophotrochozoa</taxon>
        <taxon>Mollusca</taxon>
        <taxon>Gastropoda</taxon>
        <taxon>Patellogastropoda</taxon>
        <taxon>Lottioidea</taxon>
        <taxon>Lottiidae</taxon>
        <taxon>Lottia</taxon>
    </lineage>
</organism>
<dbReference type="SUPFAM" id="SSF100895">
    <property type="entry name" value="Kazal-type serine protease inhibitors"/>
    <property type="match status" value="1"/>
</dbReference>
<feature type="region of interest" description="Disordered" evidence="8">
    <location>
        <begin position="682"/>
        <end position="709"/>
    </location>
</feature>
<dbReference type="GO" id="GO:0015347">
    <property type="term" value="F:sodium-independent organic anion transmembrane transporter activity"/>
    <property type="evidence" value="ECO:0007669"/>
    <property type="project" value="TreeGrafter"/>
</dbReference>
<feature type="domain" description="Kazal-like" evidence="10">
    <location>
        <begin position="458"/>
        <end position="536"/>
    </location>
</feature>
<evidence type="ECO:0000256" key="5">
    <source>
        <dbReference type="ARBA" id="ARBA00022989"/>
    </source>
</evidence>
<keyword evidence="7" id="KW-1015">Disulfide bond</keyword>
<accession>V4B558</accession>
<feature type="transmembrane region" description="Helical" evidence="9">
    <location>
        <begin position="549"/>
        <end position="567"/>
    </location>
</feature>
<protein>
    <recommendedName>
        <fullName evidence="10">Kazal-like domain-containing protein</fullName>
    </recommendedName>
</protein>
<dbReference type="PANTHER" id="PTHR11388">
    <property type="entry name" value="ORGANIC ANION TRANSPORTER"/>
    <property type="match status" value="1"/>
</dbReference>
<dbReference type="InterPro" id="IPR004156">
    <property type="entry name" value="OATP"/>
</dbReference>
<feature type="transmembrane region" description="Helical" evidence="9">
    <location>
        <begin position="413"/>
        <end position="432"/>
    </location>
</feature>
<dbReference type="GO" id="GO:0016323">
    <property type="term" value="C:basolateral plasma membrane"/>
    <property type="evidence" value="ECO:0007669"/>
    <property type="project" value="TreeGrafter"/>
</dbReference>
<evidence type="ECO:0000256" key="9">
    <source>
        <dbReference type="SAM" id="Phobius"/>
    </source>
</evidence>
<feature type="transmembrane region" description="Helical" evidence="9">
    <location>
        <begin position="121"/>
        <end position="140"/>
    </location>
</feature>
<name>V4B558_LOTGI</name>
<keyword evidence="12" id="KW-1185">Reference proteome</keyword>
<evidence type="ECO:0000259" key="10">
    <source>
        <dbReference type="PROSITE" id="PS51465"/>
    </source>
</evidence>
<evidence type="ECO:0000256" key="7">
    <source>
        <dbReference type="ARBA" id="ARBA00023157"/>
    </source>
</evidence>
<dbReference type="InterPro" id="IPR002350">
    <property type="entry name" value="Kazal_dom"/>
</dbReference>
<dbReference type="GO" id="GO:0043252">
    <property type="term" value="P:sodium-independent organic anion transport"/>
    <property type="evidence" value="ECO:0007669"/>
    <property type="project" value="TreeGrafter"/>
</dbReference>
<dbReference type="InterPro" id="IPR036259">
    <property type="entry name" value="MFS_trans_sf"/>
</dbReference>
<comment type="subcellular location">
    <subcellularLocation>
        <location evidence="1">Cell membrane</location>
        <topology evidence="1">Multi-pass membrane protein</topology>
    </subcellularLocation>
</comment>
<evidence type="ECO:0000256" key="6">
    <source>
        <dbReference type="ARBA" id="ARBA00023136"/>
    </source>
</evidence>
<evidence type="ECO:0000256" key="2">
    <source>
        <dbReference type="ARBA" id="ARBA00009657"/>
    </source>
</evidence>
<keyword evidence="4 9" id="KW-0812">Transmembrane</keyword>
<dbReference type="Gene3D" id="1.20.1250.20">
    <property type="entry name" value="MFS general substrate transporter like domains"/>
    <property type="match status" value="1"/>
</dbReference>
<dbReference type="SUPFAM" id="SSF103473">
    <property type="entry name" value="MFS general substrate transporter"/>
    <property type="match status" value="1"/>
</dbReference>
<dbReference type="Proteomes" id="UP000030746">
    <property type="component" value="Unassembled WGS sequence"/>
</dbReference>
<keyword evidence="6 9" id="KW-0472">Membrane</keyword>
<dbReference type="KEGG" id="lgi:LOTGIDRAFT_171845"/>
<feature type="transmembrane region" description="Helical" evidence="9">
    <location>
        <begin position="633"/>
        <end position="653"/>
    </location>
</feature>
<evidence type="ECO:0000313" key="11">
    <source>
        <dbReference type="EMBL" id="ESP02646.1"/>
    </source>
</evidence>
<feature type="transmembrane region" description="Helical" evidence="9">
    <location>
        <begin position="152"/>
        <end position="174"/>
    </location>
</feature>
<feature type="transmembrane region" description="Helical" evidence="9">
    <location>
        <begin position="83"/>
        <end position="109"/>
    </location>
</feature>
<evidence type="ECO:0000256" key="1">
    <source>
        <dbReference type="ARBA" id="ARBA00004651"/>
    </source>
</evidence>
<feature type="compositionally biased region" description="Basic residues" evidence="8">
    <location>
        <begin position="690"/>
        <end position="709"/>
    </location>
</feature>
<dbReference type="Pfam" id="PF07648">
    <property type="entry name" value="Kazal_2"/>
    <property type="match status" value="1"/>
</dbReference>
<sequence>MSASDNATVRLTATENNVRLMPKESWSRLAPTDTSLRLKSSLKKPKQRPSQLEEPNFSHSNVGSRTSTHSKSTPQSRLYCPKILLFTILYTINCFFVQSATVFFISKIISVEQHFSLDDNFSQRILICFEIGYVSSVILVTHFLKRYHIPRILIGSSFLYGVASVILCFVYFGLNEWDRVPQKVNRTALLDSYLCKSTNTSGLSVCVQDYETNRNSVLELGIDKWFFMALLCIIGGALSPRFPLCATYIDNNIPKRKNTGIYVGISMIPNIVGPPLSFVFGAIFADIPYEYQGTEEPRWLGDWWICYLVLGVFSIFFSLPLLHFPKNIDGSGPAGDIEILITPAEDEPKQCFLNDLKDFPLSIFRVFRSPIFILVLISVCISYLATWGSTYFAPKYLQYQFRLSPFAANLVEGITRASSKCVGILIGGYIVYNYKLHTRGALRVGLVLYPVSVALNLLTTLFGCPDPEIYGLSNSNVNAEELSCFCSPSSFHPVCAADGRNYYSPCLAGCRNFTTTAFTQCYPFVGGTVNSGLCGPGCEYVYPYVGAQYLSDVFASIMVLPLYIVIVRNVAEKDKSMALAILVFFISLISILAAPVAFKYVIDTTCLIWTEICGGRRTCSLYALVAQRVRLKVFEGGLGVIGMLFIVWAYLVFERQDARLVFEMKETKKLRGNSFQTTKIPTRSESVPRIMRRSGSKYKSHRRTGSVGR</sequence>
<dbReference type="HOGENOM" id="CLU_008954_1_1_1"/>
<dbReference type="OrthoDB" id="5062115at2759"/>
<dbReference type="OMA" id="VEDPRWI"/>
<evidence type="ECO:0000313" key="12">
    <source>
        <dbReference type="Proteomes" id="UP000030746"/>
    </source>
</evidence>
<keyword evidence="5 9" id="KW-1133">Transmembrane helix</keyword>
<dbReference type="RefSeq" id="XP_009046667.1">
    <property type="nucleotide sequence ID" value="XM_009048419.1"/>
</dbReference>